<feature type="transmembrane region" description="Helical" evidence="7">
    <location>
        <begin position="569"/>
        <end position="589"/>
    </location>
</feature>
<feature type="transmembrane region" description="Helical" evidence="7">
    <location>
        <begin position="28"/>
        <end position="44"/>
    </location>
</feature>
<feature type="domain" description="RCK C-terminal" evidence="8">
    <location>
        <begin position="205"/>
        <end position="289"/>
    </location>
</feature>
<evidence type="ECO:0000256" key="3">
    <source>
        <dbReference type="ARBA" id="ARBA00022692"/>
    </source>
</evidence>
<dbReference type="InterPro" id="IPR006037">
    <property type="entry name" value="RCK_C"/>
</dbReference>
<feature type="transmembrane region" description="Helical" evidence="7">
    <location>
        <begin position="445"/>
        <end position="464"/>
    </location>
</feature>
<keyword evidence="2" id="KW-0813">Transport</keyword>
<feature type="transmembrane region" description="Helical" evidence="7">
    <location>
        <begin position="172"/>
        <end position="196"/>
    </location>
</feature>
<feature type="transmembrane region" description="Helical" evidence="7">
    <location>
        <begin position="400"/>
        <end position="433"/>
    </location>
</feature>
<dbReference type="InterPro" id="IPR004680">
    <property type="entry name" value="Cit_transptr-like_dom"/>
</dbReference>
<evidence type="ECO:0000259" key="8">
    <source>
        <dbReference type="PROSITE" id="PS51202"/>
    </source>
</evidence>
<dbReference type="PROSITE" id="PS51202">
    <property type="entry name" value="RCK_C"/>
    <property type="match status" value="2"/>
</dbReference>
<feature type="transmembrane region" description="Helical" evidence="7">
    <location>
        <begin position="140"/>
        <end position="160"/>
    </location>
</feature>
<evidence type="ECO:0000256" key="1">
    <source>
        <dbReference type="ARBA" id="ARBA00004141"/>
    </source>
</evidence>
<evidence type="ECO:0000313" key="9">
    <source>
        <dbReference type="EMBL" id="MCW8086953.1"/>
    </source>
</evidence>
<dbReference type="Proteomes" id="UP001526430">
    <property type="component" value="Unassembled WGS sequence"/>
</dbReference>
<feature type="transmembrane region" description="Helical" evidence="7">
    <location>
        <begin position="94"/>
        <end position="120"/>
    </location>
</feature>
<organism evidence="9 10">
    <name type="scientific">Sabulicella glaciei</name>
    <dbReference type="NCBI Taxonomy" id="2984948"/>
    <lineage>
        <taxon>Bacteria</taxon>
        <taxon>Pseudomonadati</taxon>
        <taxon>Pseudomonadota</taxon>
        <taxon>Alphaproteobacteria</taxon>
        <taxon>Acetobacterales</taxon>
        <taxon>Acetobacteraceae</taxon>
        <taxon>Sabulicella</taxon>
    </lineage>
</organism>
<feature type="transmembrane region" description="Helical" evidence="7">
    <location>
        <begin position="6"/>
        <end position="21"/>
    </location>
</feature>
<dbReference type="EMBL" id="JAPFQI010000012">
    <property type="protein sequence ID" value="MCW8086953.1"/>
    <property type="molecule type" value="Genomic_DNA"/>
</dbReference>
<comment type="subcellular location">
    <subcellularLocation>
        <location evidence="1">Membrane</location>
        <topology evidence="1">Multi-pass membrane protein</topology>
    </subcellularLocation>
</comment>
<evidence type="ECO:0000256" key="6">
    <source>
        <dbReference type="ARBA" id="ARBA00023136"/>
    </source>
</evidence>
<evidence type="ECO:0000256" key="2">
    <source>
        <dbReference type="ARBA" id="ARBA00022448"/>
    </source>
</evidence>
<dbReference type="PANTHER" id="PTHR43652:SF2">
    <property type="entry name" value="BASIC AMINO ACID ANTIPORTER YFCC-RELATED"/>
    <property type="match status" value="1"/>
</dbReference>
<evidence type="ECO:0000256" key="5">
    <source>
        <dbReference type="ARBA" id="ARBA00022989"/>
    </source>
</evidence>
<feature type="domain" description="RCK C-terminal" evidence="8">
    <location>
        <begin position="299"/>
        <end position="384"/>
    </location>
</feature>
<evidence type="ECO:0000313" key="10">
    <source>
        <dbReference type="Proteomes" id="UP001526430"/>
    </source>
</evidence>
<dbReference type="Pfam" id="PF03600">
    <property type="entry name" value="CitMHS"/>
    <property type="match status" value="1"/>
</dbReference>
<feature type="transmembrane region" description="Helical" evidence="7">
    <location>
        <begin position="56"/>
        <end position="73"/>
    </location>
</feature>
<keyword evidence="10" id="KW-1185">Reference proteome</keyword>
<evidence type="ECO:0000256" key="7">
    <source>
        <dbReference type="SAM" id="Phobius"/>
    </source>
</evidence>
<dbReference type="InterPro" id="IPR036721">
    <property type="entry name" value="RCK_C_sf"/>
</dbReference>
<evidence type="ECO:0000256" key="4">
    <source>
        <dbReference type="ARBA" id="ARBA00022737"/>
    </source>
</evidence>
<dbReference type="Gene3D" id="3.30.70.1450">
    <property type="entry name" value="Regulator of K+ conductance, C-terminal domain"/>
    <property type="match status" value="2"/>
</dbReference>
<gene>
    <name evidence="9" type="ORF">OF850_15070</name>
</gene>
<dbReference type="RefSeq" id="WP_301591091.1">
    <property type="nucleotide sequence ID" value="NZ_JAPFQI010000012.1"/>
</dbReference>
<comment type="caution">
    <text evidence="9">The sequence shown here is derived from an EMBL/GenBank/DDBJ whole genome shotgun (WGS) entry which is preliminary data.</text>
</comment>
<dbReference type="SUPFAM" id="SSF116726">
    <property type="entry name" value="TrkA C-terminal domain-like"/>
    <property type="match status" value="2"/>
</dbReference>
<dbReference type="PANTHER" id="PTHR43652">
    <property type="entry name" value="BASIC AMINO ACID ANTIPORTER YFCC-RELATED"/>
    <property type="match status" value="1"/>
</dbReference>
<proteinExistence type="predicted"/>
<keyword evidence="3 7" id="KW-0812">Transmembrane</keyword>
<reference evidence="9 10" key="1">
    <citation type="submission" date="2022-10" db="EMBL/GenBank/DDBJ databases">
        <title>Roseococcus glaciei nov., sp. nov., isolated from glacier.</title>
        <authorList>
            <person name="Liu Q."/>
            <person name="Xin Y.-H."/>
        </authorList>
    </citation>
    <scope>NUCLEOTIDE SEQUENCE [LARGE SCALE GENOMIC DNA]</scope>
    <source>
        <strain evidence="9 10">MDT2-1-1</strain>
    </source>
</reference>
<keyword evidence="5 7" id="KW-1133">Transmembrane helix</keyword>
<accession>A0ABT3NXV1</accession>
<sequence>MTLPQIIVFAILAVMMALFVWDRIRYDLVALLGLLAAVAAGVVAPQKAFDGFGDDVVIIVASVLVVSAGIGKSRLIRRLIRVLEPRMRTPGAQVATLTGAVTFLAAVMKNIGAVAIFLPIALQVARRTGTSPSLLLMPMAYGSLVGGIVTLVGTSPNIIVSRARQEMTGEAFGMFDFTPVGLGVVAVALLFLSVGWRLLRGVGQGPTNGAAMPAPYLAEARLGTDSPFAGKTVGELETEVEGEVHVAAIVREEGRRYFPAGHWRLHPGDQLVLRGDPDAMRTLVAEAQLELGHTGKDGARGAAAEEDAVEVEEAVVLPGSPLAGTTARALRLRDTQGVNLLAVSRRGEAVTARVRDLRLRVGDVLVVQGAAETLSASLDELGCLPLVPVATELGKRRLDYLPIGLMAIAMASVAAGLVPVAIAFFGAAVLTVALGVLSLREAYEAIDLPILVLLACLIPISDAVTETGGAALLAGGLAHVAGALPAIGALGLTVVAAMALTPFLNNAATALIMAPVAAQMADQLGMNADPFLMAVAIGCACDFLTPIGHQCNMLVMGPGGYRFLDYPRLGLPLTLLVATTATLLIPLVWPLTG</sequence>
<keyword evidence="6 7" id="KW-0472">Membrane</keyword>
<dbReference type="InterPro" id="IPR051679">
    <property type="entry name" value="DASS-Related_Transporters"/>
</dbReference>
<name>A0ABT3NXV1_9PROT</name>
<protein>
    <submittedName>
        <fullName evidence="9">SLC13 family permease</fullName>
    </submittedName>
</protein>
<dbReference type="Pfam" id="PF02080">
    <property type="entry name" value="TrkA_C"/>
    <property type="match status" value="2"/>
</dbReference>
<keyword evidence="4" id="KW-0677">Repeat</keyword>